<gene>
    <name evidence="1" type="primary">racE_4</name>
    <name evidence="1" type="ORF">SDC9_165590</name>
</gene>
<dbReference type="EC" id="5.1.1.3" evidence="1"/>
<sequence length="123" mass="13811">MVEIVEDGKFDEMATYDLLNKYITPMIDKGADHIVLGCTHYPFLKEQIQEVVGQNIVVVDPAPSVALRVKSVLEERGLLSISKENRLNCSTEYISTGDTSNLKRMASLIDPYFKESCIKSIQI</sequence>
<dbReference type="Gene3D" id="3.40.50.1860">
    <property type="match status" value="2"/>
</dbReference>
<dbReference type="SUPFAM" id="SSF53681">
    <property type="entry name" value="Aspartate/glutamate racemase"/>
    <property type="match status" value="1"/>
</dbReference>
<dbReference type="InterPro" id="IPR015942">
    <property type="entry name" value="Asp/Glu/hydantoin_racemase"/>
</dbReference>
<proteinExistence type="predicted"/>
<protein>
    <submittedName>
        <fullName evidence="1">Glutamate racemase 1</fullName>
        <ecNumber evidence="1">5.1.1.3</ecNumber>
    </submittedName>
</protein>
<organism evidence="1">
    <name type="scientific">bioreactor metagenome</name>
    <dbReference type="NCBI Taxonomy" id="1076179"/>
    <lineage>
        <taxon>unclassified sequences</taxon>
        <taxon>metagenomes</taxon>
        <taxon>ecological metagenomes</taxon>
    </lineage>
</organism>
<evidence type="ECO:0000313" key="1">
    <source>
        <dbReference type="EMBL" id="MPN18231.1"/>
    </source>
</evidence>
<dbReference type="Pfam" id="PF01177">
    <property type="entry name" value="Asp_Glu_race"/>
    <property type="match status" value="1"/>
</dbReference>
<dbReference type="AlphaFoldDB" id="A0A645FUQ2"/>
<comment type="caution">
    <text evidence="1">The sequence shown here is derived from an EMBL/GenBank/DDBJ whole genome shotgun (WGS) entry which is preliminary data.</text>
</comment>
<dbReference type="InterPro" id="IPR001920">
    <property type="entry name" value="Asp/Glu_race"/>
</dbReference>
<accession>A0A645FUQ2</accession>
<reference evidence="1" key="1">
    <citation type="submission" date="2019-08" db="EMBL/GenBank/DDBJ databases">
        <authorList>
            <person name="Kucharzyk K."/>
            <person name="Murdoch R.W."/>
            <person name="Higgins S."/>
            <person name="Loffler F."/>
        </authorList>
    </citation>
    <scope>NUCLEOTIDE SEQUENCE</scope>
</reference>
<name>A0A645FUQ2_9ZZZZ</name>
<dbReference type="InterPro" id="IPR033134">
    <property type="entry name" value="Asp/Glu_racemase_AS_2"/>
</dbReference>
<dbReference type="PROSITE" id="PS00924">
    <property type="entry name" value="ASP_GLU_RACEMASE_2"/>
    <property type="match status" value="1"/>
</dbReference>
<dbReference type="EMBL" id="VSSQ01065515">
    <property type="protein sequence ID" value="MPN18231.1"/>
    <property type="molecule type" value="Genomic_DNA"/>
</dbReference>
<dbReference type="GO" id="GO:0008881">
    <property type="term" value="F:glutamate racemase activity"/>
    <property type="evidence" value="ECO:0007669"/>
    <property type="project" value="UniProtKB-EC"/>
</dbReference>
<keyword evidence="1" id="KW-0413">Isomerase</keyword>